<comment type="caution">
    <text evidence="6">The sequence shown here is derived from an EMBL/GenBank/DDBJ whole genome shotgun (WGS) entry which is preliminary data.</text>
</comment>
<dbReference type="PANTHER" id="PTHR30055">
    <property type="entry name" value="HTH-TYPE TRANSCRIPTIONAL REGULATOR RUTR"/>
    <property type="match status" value="1"/>
</dbReference>
<evidence type="ECO:0000256" key="4">
    <source>
        <dbReference type="PROSITE-ProRule" id="PRU00335"/>
    </source>
</evidence>
<dbReference type="InterPro" id="IPR023772">
    <property type="entry name" value="DNA-bd_HTH_TetR-type_CS"/>
</dbReference>
<gene>
    <name evidence="6" type="ORF">RM844_15555</name>
</gene>
<dbReference type="Gene3D" id="1.10.10.60">
    <property type="entry name" value="Homeodomain-like"/>
    <property type="match status" value="1"/>
</dbReference>
<proteinExistence type="predicted"/>
<evidence type="ECO:0000256" key="3">
    <source>
        <dbReference type="ARBA" id="ARBA00023163"/>
    </source>
</evidence>
<keyword evidence="7" id="KW-1185">Reference proteome</keyword>
<keyword evidence="1" id="KW-0805">Transcription regulation</keyword>
<dbReference type="InterPro" id="IPR009057">
    <property type="entry name" value="Homeodomain-like_sf"/>
</dbReference>
<dbReference type="RefSeq" id="WP_311667786.1">
    <property type="nucleotide sequence ID" value="NZ_JAVREO010000008.1"/>
</dbReference>
<sequence>MEPGTGLRAITRNAVRVQIARTAEDLFLSRGYEETTIDQIASAVGISQRSVFRYFPSKEDILLDHYDSLGQQLLERLTARPDTENDWTALRRAFDLAIDQFAEPGRRAHGTAIQRLLDRSPHLLAAYLRRVDGVQQQMTARLAERAERQGRTVDPVVLRATVGAAFACLQAAVFQACGDEPAAQHVLLDRVMNAVHVTVPAPARRG</sequence>
<evidence type="ECO:0000256" key="2">
    <source>
        <dbReference type="ARBA" id="ARBA00023125"/>
    </source>
</evidence>
<dbReference type="InterPro" id="IPR050109">
    <property type="entry name" value="HTH-type_TetR-like_transc_reg"/>
</dbReference>
<dbReference type="PROSITE" id="PS50977">
    <property type="entry name" value="HTH_TETR_2"/>
    <property type="match status" value="1"/>
</dbReference>
<reference evidence="7" key="1">
    <citation type="submission" date="2023-07" db="EMBL/GenBank/DDBJ databases">
        <title>30 novel species of actinomycetes from the DSMZ collection.</title>
        <authorList>
            <person name="Nouioui I."/>
        </authorList>
    </citation>
    <scope>NUCLEOTIDE SEQUENCE [LARGE SCALE GENOMIC DNA]</scope>
    <source>
        <strain evidence="7">DSM 44915</strain>
    </source>
</reference>
<keyword evidence="2 4" id="KW-0238">DNA-binding</keyword>
<dbReference type="EMBL" id="JAVREO010000008">
    <property type="protein sequence ID" value="MDT0267702.1"/>
    <property type="molecule type" value="Genomic_DNA"/>
</dbReference>
<feature type="DNA-binding region" description="H-T-H motif" evidence="4">
    <location>
        <begin position="36"/>
        <end position="55"/>
    </location>
</feature>
<organism evidence="6 7">
    <name type="scientific">Streptomyces chisholmiae</name>
    <dbReference type="NCBI Taxonomy" id="3075540"/>
    <lineage>
        <taxon>Bacteria</taxon>
        <taxon>Bacillati</taxon>
        <taxon>Actinomycetota</taxon>
        <taxon>Actinomycetes</taxon>
        <taxon>Kitasatosporales</taxon>
        <taxon>Streptomycetaceae</taxon>
        <taxon>Streptomyces</taxon>
    </lineage>
</organism>
<dbReference type="InterPro" id="IPR001647">
    <property type="entry name" value="HTH_TetR"/>
</dbReference>
<dbReference type="Proteomes" id="UP001183410">
    <property type="component" value="Unassembled WGS sequence"/>
</dbReference>
<feature type="domain" description="HTH tetR-type" evidence="5">
    <location>
        <begin position="13"/>
        <end position="73"/>
    </location>
</feature>
<dbReference type="PANTHER" id="PTHR30055:SF238">
    <property type="entry name" value="MYCOFACTOCIN BIOSYNTHESIS TRANSCRIPTIONAL REGULATOR MFTR-RELATED"/>
    <property type="match status" value="1"/>
</dbReference>
<evidence type="ECO:0000313" key="6">
    <source>
        <dbReference type="EMBL" id="MDT0267702.1"/>
    </source>
</evidence>
<dbReference type="PRINTS" id="PR00455">
    <property type="entry name" value="HTHTETR"/>
</dbReference>
<dbReference type="Pfam" id="PF00440">
    <property type="entry name" value="TetR_N"/>
    <property type="match status" value="1"/>
</dbReference>
<evidence type="ECO:0000259" key="5">
    <source>
        <dbReference type="PROSITE" id="PS50977"/>
    </source>
</evidence>
<evidence type="ECO:0000256" key="1">
    <source>
        <dbReference type="ARBA" id="ARBA00023015"/>
    </source>
</evidence>
<dbReference type="Pfam" id="PF17754">
    <property type="entry name" value="TetR_C_14"/>
    <property type="match status" value="1"/>
</dbReference>
<dbReference type="InterPro" id="IPR041347">
    <property type="entry name" value="MftR_C"/>
</dbReference>
<evidence type="ECO:0000313" key="7">
    <source>
        <dbReference type="Proteomes" id="UP001183410"/>
    </source>
</evidence>
<dbReference type="Gene3D" id="1.10.357.10">
    <property type="entry name" value="Tetracycline Repressor, domain 2"/>
    <property type="match status" value="1"/>
</dbReference>
<accession>A0ABU2JRW0</accession>
<dbReference type="PROSITE" id="PS01081">
    <property type="entry name" value="HTH_TETR_1"/>
    <property type="match status" value="1"/>
</dbReference>
<name>A0ABU2JRW0_9ACTN</name>
<dbReference type="SUPFAM" id="SSF46689">
    <property type="entry name" value="Homeodomain-like"/>
    <property type="match status" value="1"/>
</dbReference>
<protein>
    <submittedName>
        <fullName evidence="6">TetR/AcrR family transcriptional regulator</fullName>
    </submittedName>
</protein>
<keyword evidence="3" id="KW-0804">Transcription</keyword>